<organism evidence="2 3">
    <name type="scientific">Anopheles darlingi</name>
    <name type="common">Mosquito</name>
    <dbReference type="NCBI Taxonomy" id="43151"/>
    <lineage>
        <taxon>Eukaryota</taxon>
        <taxon>Metazoa</taxon>
        <taxon>Ecdysozoa</taxon>
        <taxon>Arthropoda</taxon>
        <taxon>Hexapoda</taxon>
        <taxon>Insecta</taxon>
        <taxon>Pterygota</taxon>
        <taxon>Neoptera</taxon>
        <taxon>Endopterygota</taxon>
        <taxon>Diptera</taxon>
        <taxon>Nematocera</taxon>
        <taxon>Culicoidea</taxon>
        <taxon>Culicidae</taxon>
        <taxon>Anophelinae</taxon>
        <taxon>Anopheles</taxon>
    </lineage>
</organism>
<reference evidence="2" key="2">
    <citation type="submission" date="2020-03" db="UniProtKB">
        <authorList>
            <consortium name="EnsemblMetazoa"/>
        </authorList>
    </citation>
    <scope>IDENTIFICATION</scope>
</reference>
<dbReference type="AlphaFoldDB" id="A0A675B363"/>
<sequence>MNPVFCRMCLKDPPVDSLVFSVYDTFQGRPLVELIDELFSIKVIVEDRLLNVCLECVNKIHSVQKISRLFVTNNDKLQNMLHGEETEAIGIDEETESVGYEEMHSDETSTGGQNPHRQPNGRGETEEVLLTIERNTQEIEELYLDTDAKCRIARRVEEVNDKLPTDERVNQKRQLSVKQSELNRC</sequence>
<dbReference type="SUPFAM" id="SSF57716">
    <property type="entry name" value="Glucocorticoid receptor-like (DNA-binding domain)"/>
    <property type="match status" value="1"/>
</dbReference>
<dbReference type="Pfam" id="PF07776">
    <property type="entry name" value="zf-AD"/>
    <property type="match status" value="1"/>
</dbReference>
<proteinExistence type="predicted"/>
<dbReference type="SMART" id="SM00868">
    <property type="entry name" value="zf-AD"/>
    <property type="match status" value="1"/>
</dbReference>
<dbReference type="GO" id="GO:0005634">
    <property type="term" value="C:nucleus"/>
    <property type="evidence" value="ECO:0007669"/>
    <property type="project" value="InterPro"/>
</dbReference>
<keyword evidence="3" id="KW-1185">Reference proteome</keyword>
<dbReference type="VEuPathDB" id="VectorBase:ADAR2_005026"/>
<evidence type="ECO:0000256" key="1">
    <source>
        <dbReference type="SAM" id="MobiDB-lite"/>
    </source>
</evidence>
<reference evidence="3" key="1">
    <citation type="journal article" date="2010" name="BMC Genomics">
        <title>Combination of measures distinguishes pre-miRNAs from other stem-loops in the genome of the newly sequenced Anopheles darlingi.</title>
        <authorList>
            <person name="Mendes N.D."/>
            <person name="Freitas A.T."/>
            <person name="Vasconcelos A.T."/>
            <person name="Sagot M.F."/>
        </authorList>
    </citation>
    <scope>NUCLEOTIDE SEQUENCE</scope>
</reference>
<evidence type="ECO:0000313" key="3">
    <source>
        <dbReference type="Proteomes" id="UP000000673"/>
    </source>
</evidence>
<protein>
    <submittedName>
        <fullName evidence="2">Uncharacterized protein</fullName>
    </submittedName>
</protein>
<dbReference type="Proteomes" id="UP000000673">
    <property type="component" value="Unassembled WGS sequence"/>
</dbReference>
<dbReference type="EnsemblMetazoa" id="ADAC100516-RA">
    <property type="protein sequence ID" value="ADAC100516-PA"/>
    <property type="gene ID" value="ADAC100516"/>
</dbReference>
<evidence type="ECO:0000313" key="2">
    <source>
        <dbReference type="EnsemblMetazoa" id="ADAC100516-PA"/>
    </source>
</evidence>
<name>A0A675B363_ANODA</name>
<dbReference type="GO" id="GO:0008270">
    <property type="term" value="F:zinc ion binding"/>
    <property type="evidence" value="ECO:0007669"/>
    <property type="project" value="UniProtKB-UniRule"/>
</dbReference>
<dbReference type="Gene3D" id="3.40.1800.20">
    <property type="match status" value="1"/>
</dbReference>
<accession>A0A675B363</accession>
<feature type="compositionally biased region" description="Polar residues" evidence="1">
    <location>
        <begin position="108"/>
        <end position="117"/>
    </location>
</feature>
<dbReference type="PROSITE" id="PS51915">
    <property type="entry name" value="ZAD"/>
    <property type="match status" value="1"/>
</dbReference>
<dbReference type="VEuPathDB" id="VectorBase:ADAC100516"/>
<feature type="region of interest" description="Disordered" evidence="1">
    <location>
        <begin position="99"/>
        <end position="125"/>
    </location>
</feature>
<dbReference type="InterPro" id="IPR012934">
    <property type="entry name" value="Znf_AD"/>
</dbReference>